<dbReference type="Proteomes" id="UP000561438">
    <property type="component" value="Unassembled WGS sequence"/>
</dbReference>
<dbReference type="AlphaFoldDB" id="A0A850H0S0"/>
<evidence type="ECO:0000259" key="2">
    <source>
        <dbReference type="Pfam" id="PF07811"/>
    </source>
</evidence>
<evidence type="ECO:0000256" key="1">
    <source>
        <dbReference type="SAM" id="Phobius"/>
    </source>
</evidence>
<reference evidence="3 4" key="1">
    <citation type="submission" date="2020-06" db="EMBL/GenBank/DDBJ databases">
        <title>Altererythrobacter sp. HHU K3-1.</title>
        <authorList>
            <person name="Zhang D."/>
            <person name="Xue H."/>
        </authorList>
    </citation>
    <scope>NUCLEOTIDE SEQUENCE [LARGE SCALE GENOMIC DNA]</scope>
    <source>
        <strain evidence="3 4">HHU K3-1</strain>
    </source>
</reference>
<keyword evidence="4" id="KW-1185">Reference proteome</keyword>
<evidence type="ECO:0000313" key="3">
    <source>
        <dbReference type="EMBL" id="NVD44120.1"/>
    </source>
</evidence>
<feature type="transmembrane region" description="Helical" evidence="1">
    <location>
        <begin position="21"/>
        <end position="43"/>
    </location>
</feature>
<feature type="domain" description="TadE-like" evidence="2">
    <location>
        <begin position="18"/>
        <end position="60"/>
    </location>
</feature>
<proteinExistence type="predicted"/>
<organism evidence="3 4">
    <name type="scientific">Qipengyuania atrilutea</name>
    <dbReference type="NCBI Taxonomy" id="2744473"/>
    <lineage>
        <taxon>Bacteria</taxon>
        <taxon>Pseudomonadati</taxon>
        <taxon>Pseudomonadota</taxon>
        <taxon>Alphaproteobacteria</taxon>
        <taxon>Sphingomonadales</taxon>
        <taxon>Erythrobacteraceae</taxon>
        <taxon>Qipengyuania</taxon>
    </lineage>
</organism>
<name>A0A850H0S0_9SPHN</name>
<protein>
    <submittedName>
        <fullName evidence="3">Pilus assembly protein</fullName>
    </submittedName>
</protein>
<sequence>MGEQNQSFRSRLRRDRRGAAVAEFALIAMPVCALAMGGMEMAYESYVRCVMQSALTEAVRDATPIGTPGQRYPEPARAEEIEAAVRSRAGGLAAKANVTVEHIGARGCEGAGGARGLAGDTVSYSARVVMPRLFPVSGVTAMKPDFVLTVETEAGTERRRKRKGPAAAC</sequence>
<dbReference type="EMBL" id="JABWGV010000001">
    <property type="protein sequence ID" value="NVD44120.1"/>
    <property type="molecule type" value="Genomic_DNA"/>
</dbReference>
<evidence type="ECO:0000313" key="4">
    <source>
        <dbReference type="Proteomes" id="UP000561438"/>
    </source>
</evidence>
<dbReference type="Pfam" id="PF07811">
    <property type="entry name" value="TadE"/>
    <property type="match status" value="1"/>
</dbReference>
<accession>A0A850H0S0</accession>
<gene>
    <name evidence="3" type="ORF">HUV48_03690</name>
</gene>
<comment type="caution">
    <text evidence="3">The sequence shown here is derived from an EMBL/GenBank/DDBJ whole genome shotgun (WGS) entry which is preliminary data.</text>
</comment>
<keyword evidence="1" id="KW-0812">Transmembrane</keyword>
<keyword evidence="1" id="KW-1133">Transmembrane helix</keyword>
<dbReference type="RefSeq" id="WP_176266393.1">
    <property type="nucleotide sequence ID" value="NZ_JABWGV010000001.1"/>
</dbReference>
<keyword evidence="1" id="KW-0472">Membrane</keyword>
<dbReference type="InterPro" id="IPR012495">
    <property type="entry name" value="TadE-like_dom"/>
</dbReference>